<dbReference type="Gene3D" id="1.25.40.10">
    <property type="entry name" value="Tetratricopeptide repeat domain"/>
    <property type="match status" value="6"/>
</dbReference>
<dbReference type="Pfam" id="PF13041">
    <property type="entry name" value="PPR_2"/>
    <property type="match status" value="4"/>
</dbReference>
<feature type="repeat" description="PPR" evidence="3">
    <location>
        <begin position="346"/>
        <end position="380"/>
    </location>
</feature>
<comment type="similarity">
    <text evidence="1">Belongs to the PPR family. PCMP-H subfamily.</text>
</comment>
<feature type="repeat" description="PPR" evidence="3">
    <location>
        <begin position="548"/>
        <end position="582"/>
    </location>
</feature>
<dbReference type="FunFam" id="1.25.40.10:FF:000144">
    <property type="entry name" value="Pentatricopeptide repeat-containing protein, mitochondrial"/>
    <property type="match status" value="1"/>
</dbReference>
<dbReference type="GO" id="GO:0008270">
    <property type="term" value="F:zinc ion binding"/>
    <property type="evidence" value="ECO:0007669"/>
    <property type="project" value="InterPro"/>
</dbReference>
<dbReference type="FunFam" id="1.25.40.10:FF:000344">
    <property type="entry name" value="Pentatricopeptide repeat-containing protein"/>
    <property type="match status" value="1"/>
</dbReference>
<keyword evidence="2" id="KW-0677">Repeat</keyword>
<dbReference type="FunFam" id="1.25.40.10:FF:000073">
    <property type="entry name" value="Pentatricopeptide repeat-containing protein chloroplastic"/>
    <property type="match status" value="1"/>
</dbReference>
<dbReference type="Pfam" id="PF01535">
    <property type="entry name" value="PPR"/>
    <property type="match status" value="5"/>
</dbReference>
<protein>
    <recommendedName>
        <fullName evidence="5">DYW domain-containing protein</fullName>
    </recommendedName>
</protein>
<feature type="compositionally biased region" description="Low complexity" evidence="4">
    <location>
        <begin position="8"/>
        <end position="20"/>
    </location>
</feature>
<evidence type="ECO:0000313" key="7">
    <source>
        <dbReference type="Proteomes" id="UP001152484"/>
    </source>
</evidence>
<feature type="repeat" description="PPR" evidence="3">
    <location>
        <begin position="213"/>
        <end position="243"/>
    </location>
</feature>
<feature type="domain" description="DYW" evidence="5">
    <location>
        <begin position="865"/>
        <end position="957"/>
    </location>
</feature>
<dbReference type="OrthoDB" id="1846880at2759"/>
<feature type="repeat" description="PPR" evidence="3">
    <location>
        <begin position="245"/>
        <end position="279"/>
    </location>
</feature>
<organism evidence="6 7">
    <name type="scientific">Cuscuta europaea</name>
    <name type="common">European dodder</name>
    <dbReference type="NCBI Taxonomy" id="41803"/>
    <lineage>
        <taxon>Eukaryota</taxon>
        <taxon>Viridiplantae</taxon>
        <taxon>Streptophyta</taxon>
        <taxon>Embryophyta</taxon>
        <taxon>Tracheophyta</taxon>
        <taxon>Spermatophyta</taxon>
        <taxon>Magnoliopsida</taxon>
        <taxon>eudicotyledons</taxon>
        <taxon>Gunneridae</taxon>
        <taxon>Pentapetalae</taxon>
        <taxon>asterids</taxon>
        <taxon>lamiids</taxon>
        <taxon>Solanales</taxon>
        <taxon>Convolvulaceae</taxon>
        <taxon>Cuscuteae</taxon>
        <taxon>Cuscuta</taxon>
        <taxon>Cuscuta subgen. Cuscuta</taxon>
    </lineage>
</organism>
<dbReference type="PANTHER" id="PTHR47926">
    <property type="entry name" value="PENTATRICOPEPTIDE REPEAT-CONTAINING PROTEIN"/>
    <property type="match status" value="1"/>
</dbReference>
<dbReference type="AlphaFoldDB" id="A0A9P0YQB1"/>
<feature type="repeat" description="PPR" evidence="3">
    <location>
        <begin position="447"/>
        <end position="482"/>
    </location>
</feature>
<dbReference type="InterPro" id="IPR002885">
    <property type="entry name" value="PPR_rpt"/>
</dbReference>
<dbReference type="GO" id="GO:0003723">
    <property type="term" value="F:RNA binding"/>
    <property type="evidence" value="ECO:0007669"/>
    <property type="project" value="InterPro"/>
</dbReference>
<feature type="repeat" description="PPR" evidence="3">
    <location>
        <begin position="649"/>
        <end position="683"/>
    </location>
</feature>
<feature type="region of interest" description="Disordered" evidence="4">
    <location>
        <begin position="1"/>
        <end position="22"/>
    </location>
</feature>
<dbReference type="InterPro" id="IPR046848">
    <property type="entry name" value="E_motif"/>
</dbReference>
<accession>A0A9P0YQB1</accession>
<dbReference type="EMBL" id="CAMAPE010000008">
    <property type="protein sequence ID" value="CAH9072581.1"/>
    <property type="molecule type" value="Genomic_DNA"/>
</dbReference>
<keyword evidence="7" id="KW-1185">Reference proteome</keyword>
<dbReference type="InterPro" id="IPR046960">
    <property type="entry name" value="PPR_At4g14850-like_plant"/>
</dbReference>
<proteinExistence type="inferred from homology"/>
<dbReference type="PROSITE" id="PS51375">
    <property type="entry name" value="PPR"/>
    <property type="match status" value="7"/>
</dbReference>
<evidence type="ECO:0000256" key="2">
    <source>
        <dbReference type="ARBA" id="ARBA00022737"/>
    </source>
</evidence>
<comment type="caution">
    <text evidence="6">The sequence shown here is derived from an EMBL/GenBank/DDBJ whole genome shotgun (WGS) entry which is preliminary data.</text>
</comment>
<sequence length="957" mass="107646">MATLTHKSPLILPPSSSLNSRPAQLQNVQSARVLTTFIKPTITPSLKAAHGEGNFGEAFTSFSELFSQGKPSQTCLDKDYSLLIEICAAQRAQSCGKQIHAHALKGNWVHDIVFLNTKLIFMYGMCGSLTDARKVFDRMPQRTIFTWNAMVGSYVNNSEPMGAIKVYEEMRALGVSFDAHTFPCVLKACSEIGDLSCGTEIHSLVIRSGFLSNTFILNSLVDMYAKSNDVSSARLVFDRMSDRVDIVSWNSMISAYSTHGKTEEASSLFIKFLKAGLKPSTYTLVAAFQACKDQFLGEFGVEVHALVIKYGYSLDAYVANALLVMYIRNNKMYEASTIFNGVSQKDNICWNSMISGYLQNGLFTEAITLFHQMKNSGRKPDYVSLMSVLSASGRLENLTHGKETHAFAMRHGLDGELQIGNTLADMYAKCGNIDYMDRVFHRILNKEKVSWTTVISAYAQNRYHHQNALQLFQKAQKEGIEIDALMIGSILLACGELKINLMAKQIHGYTIRKGLYDLITQKTLISVYGDCGNLEYARNIFVLIEFKDVVSLTSMMYCYVHNGLANDALDLVLYMKEMGMEMDYVAVLSMISAATTLSVLRKGREIHGYLIRKGYLLQGSIASSLLDMYACCGALEDSKRIFSSVSEADLVLWTSMIHAFGMHGHGVEAIGLFRKMEEENIIPDHITFLVLLYACSHSSLVEDGKRIFKIMEMKYNLEPWPEHYACLVDLLGRANYLEEAFQTLKTMKSGPTEALWCSLLSSCHVHSNKELGDIAAKKLLDLKPQNPGNYVLVSNAYAARDKWEDVEEVRFTMKGMGMKKEPACSWIEIGNKVHTFVAHDKSHQCCDEIYRNLAYVTKKLEMEGGYVAQTKYVLQNVEESEKVELLNGHSERLAMAYALLVTHEKTPIRIMKNLRICGDCHTFIKLASRFLQREIIVRDYKRFHHFRNGACSCGDFW</sequence>
<name>A0A9P0YQB1_CUSEU</name>
<dbReference type="PANTHER" id="PTHR47926:SF377">
    <property type="entry name" value="OS04G0469400 PROTEIN"/>
    <property type="match status" value="1"/>
</dbReference>
<evidence type="ECO:0000259" key="5">
    <source>
        <dbReference type="Pfam" id="PF14432"/>
    </source>
</evidence>
<dbReference type="FunFam" id="1.25.40.10:FF:000366">
    <property type="entry name" value="Pentatricopeptide (PPR) repeat-containing protein"/>
    <property type="match status" value="1"/>
</dbReference>
<evidence type="ECO:0000256" key="3">
    <source>
        <dbReference type="PROSITE-ProRule" id="PRU00708"/>
    </source>
</evidence>
<evidence type="ECO:0000313" key="6">
    <source>
        <dbReference type="EMBL" id="CAH9072581.1"/>
    </source>
</evidence>
<feature type="repeat" description="PPR" evidence="3">
    <location>
        <begin position="143"/>
        <end position="177"/>
    </location>
</feature>
<dbReference type="Pfam" id="PF20431">
    <property type="entry name" value="E_motif"/>
    <property type="match status" value="1"/>
</dbReference>
<evidence type="ECO:0000256" key="1">
    <source>
        <dbReference type="ARBA" id="ARBA00006643"/>
    </source>
</evidence>
<dbReference type="Proteomes" id="UP001152484">
    <property type="component" value="Unassembled WGS sequence"/>
</dbReference>
<evidence type="ECO:0000256" key="4">
    <source>
        <dbReference type="SAM" id="MobiDB-lite"/>
    </source>
</evidence>
<dbReference type="InterPro" id="IPR011990">
    <property type="entry name" value="TPR-like_helical_dom_sf"/>
</dbReference>
<dbReference type="InterPro" id="IPR032867">
    <property type="entry name" value="DYW_dom"/>
</dbReference>
<gene>
    <name evidence="6" type="ORF">CEURO_LOCUS4407</name>
</gene>
<reference evidence="6" key="1">
    <citation type="submission" date="2022-07" db="EMBL/GenBank/DDBJ databases">
        <authorList>
            <person name="Macas J."/>
            <person name="Novak P."/>
            <person name="Neumann P."/>
        </authorList>
    </citation>
    <scope>NUCLEOTIDE SEQUENCE</scope>
</reference>
<dbReference type="GO" id="GO:0009451">
    <property type="term" value="P:RNA modification"/>
    <property type="evidence" value="ECO:0007669"/>
    <property type="project" value="InterPro"/>
</dbReference>
<dbReference type="NCBIfam" id="TIGR00756">
    <property type="entry name" value="PPR"/>
    <property type="match status" value="6"/>
</dbReference>
<dbReference type="Pfam" id="PF14432">
    <property type="entry name" value="DYW_deaminase"/>
    <property type="match status" value="1"/>
</dbReference>